<evidence type="ECO:0000313" key="2">
    <source>
        <dbReference type="EMBL" id="EFR47758.1"/>
    </source>
</evidence>
<dbReference type="EMBL" id="DS990405">
    <property type="protein sequence ID" value="EFR47758.1"/>
    <property type="molecule type" value="Genomic_DNA"/>
</dbReference>
<name>A0ABN0BE92_9HELI</name>
<dbReference type="Proteomes" id="UP000005755">
    <property type="component" value="Unassembled WGS sequence"/>
</dbReference>
<keyword evidence="1" id="KW-0175">Coiled coil</keyword>
<evidence type="ECO:0008006" key="4">
    <source>
        <dbReference type="Google" id="ProtNLM"/>
    </source>
</evidence>
<evidence type="ECO:0000256" key="1">
    <source>
        <dbReference type="SAM" id="Coils"/>
    </source>
</evidence>
<feature type="coiled-coil region" evidence="1">
    <location>
        <begin position="26"/>
        <end position="53"/>
    </location>
</feature>
<reference evidence="3" key="1">
    <citation type="journal article" date="2014" name="Genome Announc.">
        <title>Draft genome sequences of six enterohepatic helicobacter species isolated from humans and one from rhesus macaques.</title>
        <authorList>
            <person name="Shen Z."/>
            <person name="Sheh A."/>
            <person name="Young S.K."/>
            <person name="Abouelliel A."/>
            <person name="Ward D.V."/>
            <person name="Earl A.M."/>
            <person name="Fox J.G."/>
        </authorList>
    </citation>
    <scope>NUCLEOTIDE SEQUENCE [LARGE SCALE GENOMIC DNA]</scope>
    <source>
        <strain evidence="3">CCUG 18818</strain>
    </source>
</reference>
<protein>
    <recommendedName>
        <fullName evidence="4">Phage protein</fullName>
    </recommendedName>
</protein>
<gene>
    <name evidence="2" type="ORF">HCCG_02307</name>
</gene>
<proteinExistence type="predicted"/>
<keyword evidence="3" id="KW-1185">Reference proteome</keyword>
<evidence type="ECO:0000313" key="3">
    <source>
        <dbReference type="Proteomes" id="UP000005755"/>
    </source>
</evidence>
<accession>A0ABN0BE92</accession>
<organism evidence="2 3">
    <name type="scientific">Helicobacter cinaedi CCUG 18818 = ATCC BAA-847</name>
    <dbReference type="NCBI Taxonomy" id="537971"/>
    <lineage>
        <taxon>Bacteria</taxon>
        <taxon>Pseudomonadati</taxon>
        <taxon>Campylobacterota</taxon>
        <taxon>Epsilonproteobacteria</taxon>
        <taxon>Campylobacterales</taxon>
        <taxon>Helicobacteraceae</taxon>
        <taxon>Helicobacter</taxon>
    </lineage>
</organism>
<sequence length="72" mass="8672">MLRIEFNDLLRRGLSKREMIQNFKHRTKAKQRIKNLENLLKKHKQGKIKLSDDEIKLIQELAQDLYDALKNL</sequence>